<dbReference type="GO" id="GO:0016020">
    <property type="term" value="C:membrane"/>
    <property type="evidence" value="ECO:0007669"/>
    <property type="project" value="InterPro"/>
</dbReference>
<dbReference type="SMART" id="SM00079">
    <property type="entry name" value="PBPe"/>
    <property type="match status" value="1"/>
</dbReference>
<sequence length="260" mass="28668">MMKIRLTLSALFVASLLATPAMAKEWKTVRFGVEGAYPPFSWTDASGEIKGFDIDLANALCQQMAVKCELVAQDWDGMIPALLSRKYDAIIAAMSITDERRQKVDFTEKYAHIPNRFVAAKGTELTLTPEGMAGKRIGVQRATTHDKYLTDNFGSNVTIVRYGNADEAYLDLKAGRVLALLADASAIEQGLLGKEGGDKFDYVGPALTDRQWFGDGMGIAVRKSDKELKGKLDEAIKALRANGTYQQINQKYFKYDIYGG</sequence>
<name>A0A1N6XKB3_AERVE</name>
<dbReference type="GeneID" id="60844338"/>
<reference evidence="11 14" key="4">
    <citation type="submission" date="2019-12" db="EMBL/GenBank/DDBJ databases">
        <title>complete genome sequences of Aeromonas veronii str. WP3-W19-ESBL-03 isolated from wastewater treatment plant effluent.</title>
        <authorList>
            <person name="Sekizuka T."/>
            <person name="Itokawa K."/>
            <person name="Yatsu K."/>
            <person name="Inamine Y."/>
            <person name="Kuroda M."/>
        </authorList>
    </citation>
    <scope>NUCLEOTIDE SEQUENCE [LARGE SCALE GENOMIC DNA]</scope>
    <source>
        <strain evidence="11 14">WP3-W19-ESBL-03</strain>
    </source>
</reference>
<evidence type="ECO:0000256" key="5">
    <source>
        <dbReference type="ARBA" id="ARBA00022764"/>
    </source>
</evidence>
<dbReference type="PANTHER" id="PTHR35936">
    <property type="entry name" value="MEMBRANE-BOUND LYTIC MUREIN TRANSGLYCOSYLASE F"/>
    <property type="match status" value="1"/>
</dbReference>
<feature type="chain" id="PRO_5042688470" evidence="7">
    <location>
        <begin position="24"/>
        <end position="260"/>
    </location>
</feature>
<dbReference type="AlphaFoldDB" id="A0A1N6XKB3"/>
<dbReference type="InterPro" id="IPR001320">
    <property type="entry name" value="Iontro_rcpt_C"/>
</dbReference>
<dbReference type="EMBL" id="CP033604">
    <property type="protein sequence ID" value="AYV36928.1"/>
    <property type="molecule type" value="Genomic_DNA"/>
</dbReference>
<evidence type="ECO:0000259" key="8">
    <source>
        <dbReference type="SMART" id="SM00062"/>
    </source>
</evidence>
<comment type="similarity">
    <text evidence="2 6">Belongs to the bacterial solute-binding protein 3 family.</text>
</comment>
<dbReference type="PROSITE" id="PS01039">
    <property type="entry name" value="SBP_BACTERIAL_3"/>
    <property type="match status" value="1"/>
</dbReference>
<dbReference type="NCBIfam" id="TIGR01096">
    <property type="entry name" value="3A0103s03R"/>
    <property type="match status" value="1"/>
</dbReference>
<reference evidence="12" key="1">
    <citation type="submission" date="2017-10" db="EMBL/GenBank/DDBJ databases">
        <authorList>
            <person name="Colston S.M."/>
            <person name="Graf J."/>
        </authorList>
    </citation>
    <scope>NUCLEOTIDE SEQUENCE</scope>
    <source>
        <strain evidence="12">BAQ071013-135</strain>
    </source>
</reference>
<dbReference type="Proteomes" id="UP000796104">
    <property type="component" value="Unassembled WGS sequence"/>
</dbReference>
<protein>
    <submittedName>
        <fullName evidence="11">ABC transporter substrate-binding protein</fullName>
    </submittedName>
</protein>
<evidence type="ECO:0000313" key="14">
    <source>
        <dbReference type="Proteomes" id="UP000515442"/>
    </source>
</evidence>
<dbReference type="GO" id="GO:0015276">
    <property type="term" value="F:ligand-gated monoatomic ion channel activity"/>
    <property type="evidence" value="ECO:0007669"/>
    <property type="project" value="InterPro"/>
</dbReference>
<evidence type="ECO:0000256" key="1">
    <source>
        <dbReference type="ARBA" id="ARBA00004418"/>
    </source>
</evidence>
<dbReference type="SUPFAM" id="SSF53850">
    <property type="entry name" value="Periplasmic binding protein-like II"/>
    <property type="match status" value="1"/>
</dbReference>
<keyword evidence="4 7" id="KW-0732">Signal</keyword>
<evidence type="ECO:0000259" key="9">
    <source>
        <dbReference type="SMART" id="SM00079"/>
    </source>
</evidence>
<gene>
    <name evidence="12" type="ORF">CF123_19110</name>
    <name evidence="10" type="ORF">EFI48_08935</name>
    <name evidence="11" type="ORF">WP3W19E03_17280</name>
</gene>
<dbReference type="EMBL" id="AP022038">
    <property type="protein sequence ID" value="BBR39203.1"/>
    <property type="molecule type" value="Genomic_DNA"/>
</dbReference>
<proteinExistence type="inferred from homology"/>
<dbReference type="InterPro" id="IPR001638">
    <property type="entry name" value="Solute-binding_3/MltF_N"/>
</dbReference>
<dbReference type="Pfam" id="PF00497">
    <property type="entry name" value="SBP_bac_3"/>
    <property type="match status" value="1"/>
</dbReference>
<dbReference type="InterPro" id="IPR005768">
    <property type="entry name" value="Lys_Arg_Orn-bd"/>
</dbReference>
<evidence type="ECO:0000256" key="4">
    <source>
        <dbReference type="ARBA" id="ARBA00022729"/>
    </source>
</evidence>
<dbReference type="RefSeq" id="WP_019445361.1">
    <property type="nucleotide sequence ID" value="NZ_AP022038.1"/>
</dbReference>
<evidence type="ECO:0000256" key="6">
    <source>
        <dbReference type="RuleBase" id="RU003744"/>
    </source>
</evidence>
<feature type="signal peptide" evidence="7">
    <location>
        <begin position="1"/>
        <end position="23"/>
    </location>
</feature>
<reference evidence="12" key="3">
    <citation type="journal article" date="2019" name="PLoS ONE">
        <title>Identification and characterization of putative Aeromonas spp. T3SS effectors.</title>
        <authorList>
            <person name="Rangel L.T."/>
            <person name="Marden J."/>
            <person name="Colston S."/>
            <person name="Setubal J.C."/>
            <person name="Graf J."/>
            <person name="Gogarten J.P."/>
        </authorList>
    </citation>
    <scope>NUCLEOTIDE SEQUENCE</scope>
    <source>
        <strain evidence="12">BAQ071013-135</strain>
    </source>
</reference>
<dbReference type="GO" id="GO:0030288">
    <property type="term" value="C:outer membrane-bounded periplasmic space"/>
    <property type="evidence" value="ECO:0007669"/>
    <property type="project" value="InterPro"/>
</dbReference>
<organism evidence="11 14">
    <name type="scientific">Aeromonas veronii</name>
    <dbReference type="NCBI Taxonomy" id="654"/>
    <lineage>
        <taxon>Bacteria</taxon>
        <taxon>Pseudomonadati</taxon>
        <taxon>Pseudomonadota</taxon>
        <taxon>Gammaproteobacteria</taxon>
        <taxon>Aeromonadales</taxon>
        <taxon>Aeromonadaceae</taxon>
        <taxon>Aeromonas</taxon>
    </lineage>
</organism>
<reference evidence="10 13" key="2">
    <citation type="submission" date="2018-11" db="EMBL/GenBank/DDBJ databases">
        <title>Complete genome sequence of multidrug-resistant Aeromonas veronii strain MS-18-37.</title>
        <authorList>
            <person name="Abdelhamed H."/>
            <person name="Lawrence M."/>
            <person name="Waldbieser G."/>
        </authorList>
    </citation>
    <scope>NUCLEOTIDE SEQUENCE [LARGE SCALE GENOMIC DNA]</scope>
    <source>
        <strain evidence="10 13">MS-18-37</strain>
    </source>
</reference>
<evidence type="ECO:0000256" key="3">
    <source>
        <dbReference type="ARBA" id="ARBA00022448"/>
    </source>
</evidence>
<dbReference type="EMBL" id="PDXJ01000027">
    <property type="protein sequence ID" value="TND51784.1"/>
    <property type="molecule type" value="Genomic_DNA"/>
</dbReference>
<dbReference type="InterPro" id="IPR018313">
    <property type="entry name" value="SBP_3_CS"/>
</dbReference>
<keyword evidence="3" id="KW-0813">Transport</keyword>
<dbReference type="CDD" id="cd13703">
    <property type="entry name" value="PBP2_HisJ_LAO"/>
    <property type="match status" value="1"/>
</dbReference>
<evidence type="ECO:0000313" key="11">
    <source>
        <dbReference type="EMBL" id="BBR39203.1"/>
    </source>
</evidence>
<feature type="domain" description="Ionotropic glutamate receptor C-terminal" evidence="9">
    <location>
        <begin position="28"/>
        <end position="255"/>
    </location>
</feature>
<dbReference type="OrthoDB" id="9768183at2"/>
<dbReference type="Gene3D" id="3.40.190.10">
    <property type="entry name" value="Periplasmic binding protein-like II"/>
    <property type="match status" value="2"/>
</dbReference>
<keyword evidence="5" id="KW-0574">Periplasm</keyword>
<evidence type="ECO:0000313" key="10">
    <source>
        <dbReference type="EMBL" id="AYV36928.1"/>
    </source>
</evidence>
<dbReference type="SMART" id="SM00062">
    <property type="entry name" value="PBPb"/>
    <property type="match status" value="1"/>
</dbReference>
<accession>A0A1N6XKB3</accession>
<accession>A0A318DUD2</accession>
<feature type="domain" description="Solute-binding protein family 3/N-terminal" evidence="8">
    <location>
        <begin position="28"/>
        <end position="256"/>
    </location>
</feature>
<evidence type="ECO:0000256" key="7">
    <source>
        <dbReference type="SAM" id="SignalP"/>
    </source>
</evidence>
<dbReference type="Proteomes" id="UP000267614">
    <property type="component" value="Chromosome"/>
</dbReference>
<evidence type="ECO:0000313" key="12">
    <source>
        <dbReference type="EMBL" id="TND51784.1"/>
    </source>
</evidence>
<comment type="subcellular location">
    <subcellularLocation>
        <location evidence="1">Periplasm</location>
    </subcellularLocation>
</comment>
<evidence type="ECO:0000313" key="13">
    <source>
        <dbReference type="Proteomes" id="UP000267614"/>
    </source>
</evidence>
<dbReference type="PANTHER" id="PTHR35936:SF17">
    <property type="entry name" value="ARGININE-BINDING EXTRACELLULAR PROTEIN ARTP"/>
    <property type="match status" value="1"/>
</dbReference>
<dbReference type="Proteomes" id="UP000515442">
    <property type="component" value="Chromosome"/>
</dbReference>
<evidence type="ECO:0000256" key="2">
    <source>
        <dbReference type="ARBA" id="ARBA00010333"/>
    </source>
</evidence>